<dbReference type="PANTHER" id="PTHR30143:SF0">
    <property type="entry name" value="2-KETO-4-PENTENOATE HYDRATASE"/>
    <property type="match status" value="1"/>
</dbReference>
<dbReference type="SUPFAM" id="SSF56529">
    <property type="entry name" value="FAH"/>
    <property type="match status" value="1"/>
</dbReference>
<dbReference type="Proteomes" id="UP000294662">
    <property type="component" value="Unassembled WGS sequence"/>
</dbReference>
<reference evidence="1 2" key="1">
    <citation type="submission" date="2019-03" db="EMBL/GenBank/DDBJ databases">
        <authorList>
            <person name="Zhang S."/>
        </authorList>
    </citation>
    <scope>NUCLEOTIDE SEQUENCE [LARGE SCALE GENOMIC DNA]</scope>
    <source>
        <strain evidence="1 2">S4J41</strain>
    </source>
</reference>
<sequence>MRPDLIETYVRSLTTARRTGLPVTPPQILPDYDEALAIQTRVQATLGPVAGFKVGPRPEGPPLLAPLPAARVFASGAEIPSPDSTGVELEIGFEVMQAPGDAPLHQLFRPRLVMELVDTRFGGDDLEPLQKTADMILNDGLVLGPVLQGWDGHDFDTVQARMTGAGRVLLDGSATVPGGSALANLRMCLDHLGDHCGGLQPGQHVITGSLCGLPWFPVGSTVEATVEGFGAIRAVLVPRAS</sequence>
<organism evidence="1 2">
    <name type="scientific">Antarcticimicrobium sediminis</name>
    <dbReference type="NCBI Taxonomy" id="2546227"/>
    <lineage>
        <taxon>Bacteria</taxon>
        <taxon>Pseudomonadati</taxon>
        <taxon>Pseudomonadota</taxon>
        <taxon>Alphaproteobacteria</taxon>
        <taxon>Rhodobacterales</taxon>
        <taxon>Paracoccaceae</taxon>
        <taxon>Antarcticimicrobium</taxon>
    </lineage>
</organism>
<dbReference type="EMBL" id="SMFP01000010">
    <property type="protein sequence ID" value="TDE36196.1"/>
    <property type="molecule type" value="Genomic_DNA"/>
</dbReference>
<dbReference type="RefSeq" id="WP_132830308.1">
    <property type="nucleotide sequence ID" value="NZ_SMFP01000010.1"/>
</dbReference>
<evidence type="ECO:0000313" key="2">
    <source>
        <dbReference type="Proteomes" id="UP000294662"/>
    </source>
</evidence>
<keyword evidence="2" id="KW-1185">Reference proteome</keyword>
<proteinExistence type="predicted"/>
<dbReference type="Gene3D" id="3.90.850.10">
    <property type="entry name" value="Fumarylacetoacetase-like, C-terminal domain"/>
    <property type="match status" value="1"/>
</dbReference>
<accession>A0A4V2Z7F3</accession>
<evidence type="ECO:0000313" key="1">
    <source>
        <dbReference type="EMBL" id="TDE36196.1"/>
    </source>
</evidence>
<dbReference type="GO" id="GO:0008684">
    <property type="term" value="F:2-oxopent-4-enoate hydratase activity"/>
    <property type="evidence" value="ECO:0007669"/>
    <property type="project" value="TreeGrafter"/>
</dbReference>
<dbReference type="PANTHER" id="PTHR30143">
    <property type="entry name" value="ACID HYDRATASE"/>
    <property type="match status" value="1"/>
</dbReference>
<dbReference type="InterPro" id="IPR050772">
    <property type="entry name" value="Hydratase-Decarb/MhpD_sf"/>
</dbReference>
<gene>
    <name evidence="1" type="ORF">E1B25_14855</name>
</gene>
<dbReference type="AlphaFoldDB" id="A0A4V2Z7F3"/>
<protein>
    <submittedName>
        <fullName evidence="1">Hydratase</fullName>
    </submittedName>
</protein>
<comment type="caution">
    <text evidence="1">The sequence shown here is derived from an EMBL/GenBank/DDBJ whole genome shotgun (WGS) entry which is preliminary data.</text>
</comment>
<dbReference type="OrthoDB" id="9792137at2"/>
<name>A0A4V2Z7F3_9RHOB</name>
<dbReference type="InterPro" id="IPR036663">
    <property type="entry name" value="Fumarylacetoacetase_C_sf"/>
</dbReference>
<dbReference type="GO" id="GO:0005737">
    <property type="term" value="C:cytoplasm"/>
    <property type="evidence" value="ECO:0007669"/>
    <property type="project" value="TreeGrafter"/>
</dbReference>